<keyword evidence="3" id="KW-1185">Reference proteome</keyword>
<dbReference type="Proteomes" id="UP001359485">
    <property type="component" value="Unassembled WGS sequence"/>
</dbReference>
<dbReference type="EMBL" id="JAWJWF010000048">
    <property type="protein sequence ID" value="KAK6620111.1"/>
    <property type="molecule type" value="Genomic_DNA"/>
</dbReference>
<evidence type="ECO:0000313" key="3">
    <source>
        <dbReference type="Proteomes" id="UP001359485"/>
    </source>
</evidence>
<proteinExistence type="predicted"/>
<accession>A0ABR1AIB4</accession>
<name>A0ABR1AIB4_POLSC</name>
<feature type="compositionally biased region" description="Basic and acidic residues" evidence="1">
    <location>
        <begin position="7"/>
        <end position="17"/>
    </location>
</feature>
<evidence type="ECO:0000313" key="2">
    <source>
        <dbReference type="EMBL" id="KAK6620111.1"/>
    </source>
</evidence>
<comment type="caution">
    <text evidence="2">The sequence shown here is derived from an EMBL/GenBank/DDBJ whole genome shotgun (WGS) entry which is preliminary data.</text>
</comment>
<feature type="region of interest" description="Disordered" evidence="1">
    <location>
        <begin position="1"/>
        <end position="43"/>
    </location>
</feature>
<gene>
    <name evidence="2" type="ORF">RUM44_006511</name>
</gene>
<sequence length="231" mass="26106">MSSAKESSSDHEVDHRLLPKNPPHSPPVFNERARAPGGDGSDHQSGEVLKAYSFGLLLLYRCTTLLNGGPKHDEEDEGFFSTCTRAECMCDCSKLLLMELPHFSSDLYDETYEGTCRKGRLRHLRMWKLEWNKCFGYFKSSQQPKVGFVPERSRGRGQVVSVRHAGPDRSRREKEVHHNKRFILCALPLLLSHLPKASLDKNNDKLTMQSRGCATHLAATPRLEEPKAACD</sequence>
<organism evidence="2 3">
    <name type="scientific">Polyplax serrata</name>
    <name type="common">Common mouse louse</name>
    <dbReference type="NCBI Taxonomy" id="468196"/>
    <lineage>
        <taxon>Eukaryota</taxon>
        <taxon>Metazoa</taxon>
        <taxon>Ecdysozoa</taxon>
        <taxon>Arthropoda</taxon>
        <taxon>Hexapoda</taxon>
        <taxon>Insecta</taxon>
        <taxon>Pterygota</taxon>
        <taxon>Neoptera</taxon>
        <taxon>Paraneoptera</taxon>
        <taxon>Psocodea</taxon>
        <taxon>Troctomorpha</taxon>
        <taxon>Phthiraptera</taxon>
        <taxon>Anoplura</taxon>
        <taxon>Polyplacidae</taxon>
        <taxon>Polyplax</taxon>
    </lineage>
</organism>
<evidence type="ECO:0000256" key="1">
    <source>
        <dbReference type="SAM" id="MobiDB-lite"/>
    </source>
</evidence>
<reference evidence="2 3" key="1">
    <citation type="submission" date="2023-09" db="EMBL/GenBank/DDBJ databases">
        <title>Genomes of two closely related lineages of the louse Polyplax serrata with different host specificities.</title>
        <authorList>
            <person name="Martinu J."/>
            <person name="Tarabai H."/>
            <person name="Stefka J."/>
            <person name="Hypsa V."/>
        </authorList>
    </citation>
    <scope>NUCLEOTIDE SEQUENCE [LARGE SCALE GENOMIC DNA]</scope>
    <source>
        <strain evidence="2">98ZLc_SE</strain>
    </source>
</reference>
<protein>
    <submittedName>
        <fullName evidence="2">Uncharacterized protein</fullName>
    </submittedName>
</protein>